<dbReference type="KEGG" id="dhd:Dhaf_3685"/>
<dbReference type="HOGENOM" id="CLU_2648583_0_0_9"/>
<feature type="transmembrane region" description="Helical" evidence="1">
    <location>
        <begin position="7"/>
        <end position="25"/>
    </location>
</feature>
<accession>B8FR14</accession>
<feature type="transmembrane region" description="Helical" evidence="1">
    <location>
        <begin position="31"/>
        <end position="50"/>
    </location>
</feature>
<protein>
    <recommendedName>
        <fullName evidence="4">Zinc ribbon domain-containing protein</fullName>
    </recommendedName>
</protein>
<keyword evidence="1" id="KW-0472">Membrane</keyword>
<organism evidence="2 3">
    <name type="scientific">Desulfitobacterium hafniense (strain DSM 10664 / DCB-2)</name>
    <dbReference type="NCBI Taxonomy" id="272564"/>
    <lineage>
        <taxon>Bacteria</taxon>
        <taxon>Bacillati</taxon>
        <taxon>Bacillota</taxon>
        <taxon>Clostridia</taxon>
        <taxon>Eubacteriales</taxon>
        <taxon>Desulfitobacteriaceae</taxon>
        <taxon>Desulfitobacterium</taxon>
    </lineage>
</organism>
<name>B8FR14_DESHD</name>
<evidence type="ECO:0008006" key="4">
    <source>
        <dbReference type="Google" id="ProtNLM"/>
    </source>
</evidence>
<gene>
    <name evidence="2" type="ordered locus">Dhaf_3685</name>
</gene>
<reference evidence="2 3" key="1">
    <citation type="journal article" date="2012" name="BMC Microbiol.">
        <title>Genome sequence of Desulfitobacterium hafniense DCB-2, a Gram-positive anaerobe capable of dehalogenation and metal reduction.</title>
        <authorList>
            <person name="Kim S.H."/>
            <person name="Harzman C."/>
            <person name="Davis J.K."/>
            <person name="Hutcheson R."/>
            <person name="Broderick J.B."/>
            <person name="Marsh T.L."/>
            <person name="Tiedje J.M."/>
        </authorList>
    </citation>
    <scope>NUCLEOTIDE SEQUENCE [LARGE SCALE GENOMIC DNA]</scope>
    <source>
        <strain evidence="3">DSM 10664 / DCB-2</strain>
    </source>
</reference>
<dbReference type="Proteomes" id="UP000007726">
    <property type="component" value="Chromosome"/>
</dbReference>
<sequence>MKIKTADMVQTILWGLIAVSWLIGYIFENGIALIVCVGLLMIIIIIRILFWRCPYCEKYIGRDLGKYCRNCGKELK</sequence>
<dbReference type="EMBL" id="CP001336">
    <property type="protein sequence ID" value="ACL21701.1"/>
    <property type="molecule type" value="Genomic_DNA"/>
</dbReference>
<evidence type="ECO:0000256" key="1">
    <source>
        <dbReference type="SAM" id="Phobius"/>
    </source>
</evidence>
<keyword evidence="1" id="KW-1133">Transmembrane helix</keyword>
<dbReference type="AlphaFoldDB" id="B8FR14"/>
<dbReference type="RefSeq" id="WP_015944722.1">
    <property type="nucleotide sequence ID" value="NC_011830.1"/>
</dbReference>
<keyword evidence="1" id="KW-0812">Transmembrane</keyword>
<evidence type="ECO:0000313" key="2">
    <source>
        <dbReference type="EMBL" id="ACL21701.1"/>
    </source>
</evidence>
<evidence type="ECO:0000313" key="3">
    <source>
        <dbReference type="Proteomes" id="UP000007726"/>
    </source>
</evidence>
<proteinExistence type="predicted"/>